<dbReference type="AlphaFoldDB" id="M1ZLP0"/>
<keyword evidence="2" id="KW-1185">Reference proteome</keyword>
<organism evidence="1 2">
    <name type="scientific">[Clostridium] ultunense Esp</name>
    <dbReference type="NCBI Taxonomy" id="1288971"/>
    <lineage>
        <taxon>Bacteria</taxon>
        <taxon>Bacillati</taxon>
        <taxon>Bacillota</taxon>
        <taxon>Tissierellia</taxon>
        <taxon>Tissierellales</taxon>
        <taxon>Tepidimicrobiaceae</taxon>
        <taxon>Schnuerera</taxon>
    </lineage>
</organism>
<evidence type="ECO:0000313" key="1">
    <source>
        <dbReference type="EMBL" id="SHD76143.1"/>
    </source>
</evidence>
<sequence>MNCILCNEKSKNNVNLLGTNLCKDCFTAISTISISNKKYDYYKETIKLILKKYIYSKTILNPVK</sequence>
<gene>
    <name evidence="1" type="ORF">CUESP1_0763</name>
</gene>
<accession>M1ZLP0</accession>
<dbReference type="OrthoDB" id="1707817at2"/>
<evidence type="ECO:0000313" key="2">
    <source>
        <dbReference type="Proteomes" id="UP000245423"/>
    </source>
</evidence>
<dbReference type="Proteomes" id="UP000245423">
    <property type="component" value="Chromosome 1"/>
</dbReference>
<dbReference type="EMBL" id="LT669839">
    <property type="protein sequence ID" value="SHD76143.1"/>
    <property type="molecule type" value="Genomic_DNA"/>
</dbReference>
<evidence type="ECO:0008006" key="3">
    <source>
        <dbReference type="Google" id="ProtNLM"/>
    </source>
</evidence>
<reference evidence="1 2" key="1">
    <citation type="submission" date="2016-11" db="EMBL/GenBank/DDBJ databases">
        <authorList>
            <person name="Manzoor S."/>
        </authorList>
    </citation>
    <scope>NUCLEOTIDE SEQUENCE [LARGE SCALE GENOMIC DNA]</scope>
    <source>
        <strain evidence="1">Clostridium ultunense strain Esp</strain>
    </source>
</reference>
<dbReference type="RefSeq" id="WP_005587850.1">
    <property type="nucleotide sequence ID" value="NZ_LT669839.1"/>
</dbReference>
<protein>
    <recommendedName>
        <fullName evidence="3">Inhibitor of sigma-G Gin</fullName>
    </recommendedName>
</protein>
<dbReference type="HOGENOM" id="CLU_2859953_0_0_9"/>
<dbReference type="InterPro" id="IPR019700">
    <property type="entry name" value="Sigma-G_inhibitor_Gin"/>
</dbReference>
<dbReference type="Pfam" id="PF10764">
    <property type="entry name" value="Gin"/>
    <property type="match status" value="1"/>
</dbReference>
<proteinExistence type="predicted"/>
<name>M1ZLP0_9FIRM</name>